<dbReference type="RefSeq" id="XP_006825122.1">
    <property type="nucleotide sequence ID" value="XM_006825059.1"/>
</dbReference>
<dbReference type="InterPro" id="IPR013320">
    <property type="entry name" value="ConA-like_dom_sf"/>
</dbReference>
<name>A0ABM0MYN1_SACKO</name>
<dbReference type="Pfam" id="PF13385">
    <property type="entry name" value="Laminin_G_3"/>
    <property type="match status" value="1"/>
</dbReference>
<dbReference type="GeneID" id="102808898"/>
<dbReference type="SUPFAM" id="SSF49899">
    <property type="entry name" value="Concanavalin A-like lectins/glucanases"/>
    <property type="match status" value="1"/>
</dbReference>
<sequence>MLRFILIVATFVAVEGHGDATFSKRNDPLPDLVAFWPLNNKHFLDDISDNQNHATDPWNNVTLTYKTYRSCTVYEFRGNPSSYLVFPNNGNDFDTRRSTTTMAWVCPYGNPVPIFYFDPTLNDKGVQISQVITGGAPSGLSASVKFTKRDGIPPVTPLEKEIPALNTWYHLAVVYDYENGMGHLYLNGNLESAPFEGEIATQYDAQAGAALLPQEWFNGSITCIQIYNRTLTEAEIKAAI</sequence>
<proteinExistence type="predicted"/>
<evidence type="ECO:0000256" key="1">
    <source>
        <dbReference type="SAM" id="SignalP"/>
    </source>
</evidence>
<accession>A0ABM0MYN1</accession>
<dbReference type="PANTHER" id="PTHR47635">
    <property type="entry name" value="CUB DOMAIN-CONTAINING PROTEIN"/>
    <property type="match status" value="1"/>
</dbReference>
<feature type="signal peptide" evidence="1">
    <location>
        <begin position="1"/>
        <end position="16"/>
    </location>
</feature>
<dbReference type="Gene3D" id="2.60.120.200">
    <property type="match status" value="1"/>
</dbReference>
<dbReference type="PANTHER" id="PTHR47635:SF2">
    <property type="entry name" value="LAMG-LIKE JELLYROLL FOLD DOMAIN-CONTAINING PROTEIN"/>
    <property type="match status" value="1"/>
</dbReference>
<dbReference type="Proteomes" id="UP000694865">
    <property type="component" value="Unplaced"/>
</dbReference>
<evidence type="ECO:0000313" key="2">
    <source>
        <dbReference type="Proteomes" id="UP000694865"/>
    </source>
</evidence>
<reference evidence="3" key="1">
    <citation type="submission" date="2025-08" db="UniProtKB">
        <authorList>
            <consortium name="RefSeq"/>
        </authorList>
    </citation>
    <scope>IDENTIFICATION</scope>
    <source>
        <tissue evidence="3">Testes</tissue>
    </source>
</reference>
<gene>
    <name evidence="3" type="primary">LOC102808898</name>
</gene>
<feature type="chain" id="PRO_5047433564" evidence="1">
    <location>
        <begin position="17"/>
        <end position="240"/>
    </location>
</feature>
<keyword evidence="2" id="KW-1185">Reference proteome</keyword>
<organism evidence="2 3">
    <name type="scientific">Saccoglossus kowalevskii</name>
    <name type="common">Acorn worm</name>
    <dbReference type="NCBI Taxonomy" id="10224"/>
    <lineage>
        <taxon>Eukaryota</taxon>
        <taxon>Metazoa</taxon>
        <taxon>Hemichordata</taxon>
        <taxon>Enteropneusta</taxon>
        <taxon>Harrimaniidae</taxon>
        <taxon>Saccoglossus</taxon>
    </lineage>
</organism>
<evidence type="ECO:0000313" key="3">
    <source>
        <dbReference type="RefSeq" id="XP_006825122.1"/>
    </source>
</evidence>
<protein>
    <submittedName>
        <fullName evidence="3">Uncharacterized protein LOC102808898</fullName>
    </submittedName>
</protein>
<keyword evidence="1" id="KW-0732">Signal</keyword>